<reference evidence="7" key="5">
    <citation type="submission" date="2020-11" db="EMBL/GenBank/DDBJ databases">
        <title>Antibiotic susceptibility profiles of Pediococcus pentosaceus from various origins and their implications for the safety assessment of strains with food-technology applications.</title>
        <authorList>
            <person name="Shani N."/>
            <person name="Oberhaensli S."/>
            <person name="Arias E."/>
        </authorList>
    </citation>
    <scope>NUCLEOTIDE SEQUENCE</scope>
    <source>
        <strain evidence="7">FAM 19164</strain>
    </source>
</reference>
<evidence type="ECO:0000313" key="8">
    <source>
        <dbReference type="EMBL" id="WEA57035.1"/>
    </source>
</evidence>
<dbReference type="CDD" id="cd07377">
    <property type="entry name" value="WHTH_GntR"/>
    <property type="match status" value="1"/>
</dbReference>
<evidence type="ECO:0000256" key="2">
    <source>
        <dbReference type="ARBA" id="ARBA00023125"/>
    </source>
</evidence>
<evidence type="ECO:0000313" key="7">
    <source>
        <dbReference type="EMBL" id="MBF7127849.1"/>
    </source>
</evidence>
<accession>A0A8G0ZJS5</accession>
<dbReference type="PROSITE" id="PS50949">
    <property type="entry name" value="HTH_GNTR"/>
    <property type="match status" value="1"/>
</dbReference>
<dbReference type="AlphaFoldDB" id="A0A1Y0VRR6"/>
<dbReference type="SUPFAM" id="SSF46785">
    <property type="entry name" value="Winged helix' DNA-binding domain"/>
    <property type="match status" value="1"/>
</dbReference>
<evidence type="ECO:0000313" key="11">
    <source>
        <dbReference type="Proteomes" id="UP001214131"/>
    </source>
</evidence>
<keyword evidence="10" id="KW-1185">Reference proteome</keyword>
<dbReference type="EMBL" id="CP021474">
    <property type="protein sequence ID" value="ARW19353.1"/>
    <property type="molecule type" value="Genomic_DNA"/>
</dbReference>
<keyword evidence="3" id="KW-0804">Transcription</keyword>
<accession>A0A1Y0VRR6</accession>
<feature type="domain" description="HTH gntR-type" evidence="4">
    <location>
        <begin position="9"/>
        <end position="77"/>
    </location>
</feature>
<sequence length="123" mass="13979">MQFNFNSSEPIYLQVAQQIEDAIFTGGFKEGEQIPSTTEISKEFHINPATVLKGMNQLVSRKLLEKHRGVGMFVAEGASNQITLNRQQNFYNKYVIGVVKEAVRLNINEEDLKKLIEQGYKSI</sequence>
<dbReference type="Proteomes" id="UP000743107">
    <property type="component" value="Unassembled WGS sequence"/>
</dbReference>
<evidence type="ECO:0000313" key="6">
    <source>
        <dbReference type="EMBL" id="KAF0412904.1"/>
    </source>
</evidence>
<reference evidence="6" key="3">
    <citation type="submission" date="2019-12" db="EMBL/GenBank/DDBJ databases">
        <title>SpeciesPrimer: A bioinformatics pipeline dedicated to the design of qPCR primers for the quantification of bacterial species.</title>
        <authorList>
            <person name="Dreier M."/>
            <person name="Berthoud H."/>
            <person name="Shani N."/>
            <person name="Wechsler D."/>
            <person name="Junier P."/>
        </authorList>
    </citation>
    <scope>NUCLEOTIDE SEQUENCE</scope>
    <source>
        <strain evidence="6">FAM13073</strain>
    </source>
</reference>
<dbReference type="InterPro" id="IPR000524">
    <property type="entry name" value="Tscrpt_reg_HTH_GntR"/>
</dbReference>
<evidence type="ECO:0000259" key="4">
    <source>
        <dbReference type="PROSITE" id="PS50949"/>
    </source>
</evidence>
<dbReference type="GeneID" id="33061537"/>
<protein>
    <submittedName>
        <fullName evidence="6">GntR family transcriptional regulator</fullName>
    </submittedName>
    <submittedName>
        <fullName evidence="5">Putative HTH-type transcriptional regulator YhcF</fullName>
    </submittedName>
</protein>
<dbReference type="EMBL" id="JADOFV010000004">
    <property type="protein sequence ID" value="MBF7127849.1"/>
    <property type="molecule type" value="Genomic_DNA"/>
</dbReference>
<evidence type="ECO:0000313" key="5">
    <source>
        <dbReference type="EMBL" id="ARW19353.1"/>
    </source>
</evidence>
<dbReference type="PANTHER" id="PTHR38445:SF10">
    <property type="entry name" value="GNTR-FAMILY TRANSCRIPTIONAL REGULATOR"/>
    <property type="match status" value="1"/>
</dbReference>
<reference evidence="10" key="4">
    <citation type="submission" date="2020-03" db="EMBL/GenBank/DDBJ databases">
        <title>SpeciesPrimer: A bioinformatics pipeline dedicated to the design of qPCR primers for the quantification of bacterial species.</title>
        <authorList>
            <person name="Dreier M."/>
            <person name="Berthoud H."/>
            <person name="Shani N."/>
            <person name="Wechsler D."/>
            <person name="Junier P."/>
        </authorList>
    </citation>
    <scope>NUCLEOTIDE SEQUENCE [LARGE SCALE GENOMIC DNA]</scope>
    <source>
        <strain evidence="10">FAM13073</strain>
    </source>
</reference>
<dbReference type="OMA" id="RIYSQYQ"/>
<reference evidence="8 11" key="6">
    <citation type="submission" date="2023-02" db="EMBL/GenBank/DDBJ databases">
        <title>Comparative genomics and fermentation flavor characterization of five lactic acid bacteria reveal flavor biosynthesis metabolic pathways in fermented muskmelon puree.</title>
        <authorList>
            <person name="Yuan L."/>
            <person name="Li M."/>
            <person name="Xu X."/>
            <person name="Lao F."/>
            <person name="Wu J."/>
        </authorList>
    </citation>
    <scope>NUCLEOTIDE SEQUENCE [LARGE SCALE GENOMIC DNA]</scope>
    <source>
        <strain evidence="8 11">Ca-4</strain>
    </source>
</reference>
<gene>
    <name evidence="6" type="ORF">GBO79_07120</name>
    <name evidence="7" type="ORF">ITQ97_08565</name>
    <name evidence="8" type="ORF">PWB86_07520</name>
    <name evidence="5" type="ORF">S100892_00766</name>
</gene>
<organism evidence="5 9">
    <name type="scientific">Pediococcus pentosaceus</name>
    <dbReference type="NCBI Taxonomy" id="1255"/>
    <lineage>
        <taxon>Bacteria</taxon>
        <taxon>Bacillati</taxon>
        <taxon>Bacillota</taxon>
        <taxon>Bacilli</taxon>
        <taxon>Lactobacillales</taxon>
        <taxon>Lactobacillaceae</taxon>
        <taxon>Pediococcus</taxon>
    </lineage>
</organism>
<evidence type="ECO:0000313" key="10">
    <source>
        <dbReference type="Proteomes" id="UP000472573"/>
    </source>
</evidence>
<dbReference type="Proteomes" id="UP000472573">
    <property type="component" value="Unassembled WGS sequence"/>
</dbReference>
<dbReference type="Pfam" id="PF00392">
    <property type="entry name" value="GntR"/>
    <property type="match status" value="1"/>
</dbReference>
<evidence type="ECO:0000256" key="1">
    <source>
        <dbReference type="ARBA" id="ARBA00023015"/>
    </source>
</evidence>
<dbReference type="Proteomes" id="UP000196118">
    <property type="component" value="Chromosome"/>
</dbReference>
<dbReference type="EMBL" id="WENB01000004">
    <property type="protein sequence ID" value="KAF0412904.1"/>
    <property type="molecule type" value="Genomic_DNA"/>
</dbReference>
<dbReference type="Proteomes" id="UP001214131">
    <property type="component" value="Chromosome"/>
</dbReference>
<dbReference type="InterPro" id="IPR036390">
    <property type="entry name" value="WH_DNA-bd_sf"/>
</dbReference>
<evidence type="ECO:0000313" key="9">
    <source>
        <dbReference type="Proteomes" id="UP000196118"/>
    </source>
</evidence>
<dbReference type="PANTHER" id="PTHR38445">
    <property type="entry name" value="HTH-TYPE TRANSCRIPTIONAL REPRESSOR YTRA"/>
    <property type="match status" value="1"/>
</dbReference>
<evidence type="ECO:0000256" key="3">
    <source>
        <dbReference type="ARBA" id="ARBA00023163"/>
    </source>
</evidence>
<name>A0A1Y0VRR6_PEDPE</name>
<dbReference type="InterPro" id="IPR036388">
    <property type="entry name" value="WH-like_DNA-bd_sf"/>
</dbReference>
<reference evidence="5 9" key="1">
    <citation type="submission" date="2017-05" db="EMBL/GenBank/DDBJ databases">
        <title>Genome sequence of Pediococcus pentosaceus strain SRCM100892.</title>
        <authorList>
            <person name="Cho S.H."/>
        </authorList>
    </citation>
    <scope>NUCLEOTIDE SEQUENCE [LARGE SCALE GENOMIC DNA]</scope>
    <source>
        <strain evidence="5 9">SRCM100892</strain>
    </source>
</reference>
<dbReference type="Gene3D" id="1.10.10.10">
    <property type="entry name" value="Winged helix-like DNA-binding domain superfamily/Winged helix DNA-binding domain"/>
    <property type="match status" value="1"/>
</dbReference>
<dbReference type="GO" id="GO:0003677">
    <property type="term" value="F:DNA binding"/>
    <property type="evidence" value="ECO:0007669"/>
    <property type="project" value="UniProtKB-KW"/>
</dbReference>
<dbReference type="GO" id="GO:0003700">
    <property type="term" value="F:DNA-binding transcription factor activity"/>
    <property type="evidence" value="ECO:0007669"/>
    <property type="project" value="InterPro"/>
</dbReference>
<dbReference type="EMBL" id="CP118739">
    <property type="protein sequence ID" value="WEA57035.1"/>
    <property type="molecule type" value="Genomic_DNA"/>
</dbReference>
<dbReference type="SMART" id="SM00345">
    <property type="entry name" value="HTH_GNTR"/>
    <property type="match status" value="1"/>
</dbReference>
<proteinExistence type="predicted"/>
<keyword evidence="1" id="KW-0805">Transcription regulation</keyword>
<reference evidence="6 10" key="2">
    <citation type="submission" date="2019-10" db="EMBL/GenBank/DDBJ databases">
        <authorList>
            <person name="Irmler S."/>
            <person name="Berthoud H."/>
            <person name="Roetschi A."/>
            <person name="Arias E."/>
            <person name="Shani N."/>
            <person name="Wuethrich D."/>
            <person name="Bruggmann R."/>
        </authorList>
    </citation>
    <scope>NUCLEOTIDE SEQUENCE [LARGE SCALE GENOMIC DNA]</scope>
    <source>
        <strain evidence="6 10">FAM13073</strain>
    </source>
</reference>
<dbReference type="RefSeq" id="WP_002833694.1">
    <property type="nucleotide sequence ID" value="NZ_BEWQ01000005.1"/>
</dbReference>
<keyword evidence="2" id="KW-0238">DNA-binding</keyword>